<dbReference type="EMBL" id="OUNR01000021">
    <property type="protein sequence ID" value="SPP66682.1"/>
    <property type="molecule type" value="Genomic_DNA"/>
</dbReference>
<organism evidence="1 2">
    <name type="scientific">Nitrospira lenta</name>
    <dbReference type="NCBI Taxonomy" id="1436998"/>
    <lineage>
        <taxon>Bacteria</taxon>
        <taxon>Pseudomonadati</taxon>
        <taxon>Nitrospirota</taxon>
        <taxon>Nitrospiria</taxon>
        <taxon>Nitrospirales</taxon>
        <taxon>Nitrospiraceae</taxon>
        <taxon>Nitrospira</taxon>
    </lineage>
</organism>
<dbReference type="InParanoid" id="A0A330L9W4"/>
<protein>
    <submittedName>
        <fullName evidence="1">Uncharacterized protein</fullName>
    </submittedName>
</protein>
<evidence type="ECO:0000313" key="2">
    <source>
        <dbReference type="Proteomes" id="UP000248168"/>
    </source>
</evidence>
<proteinExistence type="predicted"/>
<dbReference type="AlphaFoldDB" id="A0A330L9W4"/>
<sequence>MGKPGGAPKAQFTETKGYQWYSQK</sequence>
<evidence type="ECO:0000313" key="1">
    <source>
        <dbReference type="EMBL" id="SPP66682.1"/>
    </source>
</evidence>
<gene>
    <name evidence="1" type="ORF">NITLEN_80110</name>
</gene>
<dbReference type="Proteomes" id="UP000248168">
    <property type="component" value="Unassembled WGS sequence"/>
</dbReference>
<accession>A0A330L9W4</accession>
<reference evidence="2" key="1">
    <citation type="submission" date="2018-04" db="EMBL/GenBank/DDBJ databases">
        <authorList>
            <person name="Lucker S."/>
            <person name="Sakoula D."/>
        </authorList>
    </citation>
    <scope>NUCLEOTIDE SEQUENCE [LARGE SCALE GENOMIC DNA]</scope>
</reference>
<keyword evidence="2" id="KW-1185">Reference proteome</keyword>
<name>A0A330L9W4_9BACT</name>